<keyword evidence="3" id="KW-1185">Reference proteome</keyword>
<evidence type="ECO:0000313" key="2">
    <source>
        <dbReference type="EMBL" id="KAH3884877.1"/>
    </source>
</evidence>
<feature type="region of interest" description="Disordered" evidence="1">
    <location>
        <begin position="1"/>
        <end position="57"/>
    </location>
</feature>
<reference evidence="2" key="1">
    <citation type="journal article" date="2019" name="bioRxiv">
        <title>The Genome of the Zebra Mussel, Dreissena polymorpha: A Resource for Invasive Species Research.</title>
        <authorList>
            <person name="McCartney M.A."/>
            <person name="Auch B."/>
            <person name="Kono T."/>
            <person name="Mallez S."/>
            <person name="Zhang Y."/>
            <person name="Obille A."/>
            <person name="Becker A."/>
            <person name="Abrahante J.E."/>
            <person name="Garbe J."/>
            <person name="Badalamenti J.P."/>
            <person name="Herman A."/>
            <person name="Mangelson H."/>
            <person name="Liachko I."/>
            <person name="Sullivan S."/>
            <person name="Sone E.D."/>
            <person name="Koren S."/>
            <person name="Silverstein K.A.T."/>
            <person name="Beckman K.B."/>
            <person name="Gohl D.M."/>
        </authorList>
    </citation>
    <scope>NUCLEOTIDE SEQUENCE</scope>
    <source>
        <strain evidence="2">Duluth1</strain>
        <tissue evidence="2">Whole animal</tissue>
    </source>
</reference>
<sequence length="72" mass="7711">MKQINEKGNSSGSTDTCTSTTLTDSPTLEDIYRDGPLSSRSATSQTESRGMPGNVAGDVQLKLLVKNMWESS</sequence>
<reference evidence="2" key="2">
    <citation type="submission" date="2020-11" db="EMBL/GenBank/DDBJ databases">
        <authorList>
            <person name="McCartney M.A."/>
            <person name="Auch B."/>
            <person name="Kono T."/>
            <person name="Mallez S."/>
            <person name="Becker A."/>
            <person name="Gohl D.M."/>
            <person name="Silverstein K.A.T."/>
            <person name="Koren S."/>
            <person name="Bechman K.B."/>
            <person name="Herman A."/>
            <person name="Abrahante J.E."/>
            <person name="Garbe J."/>
        </authorList>
    </citation>
    <scope>NUCLEOTIDE SEQUENCE</scope>
    <source>
        <strain evidence="2">Duluth1</strain>
        <tissue evidence="2">Whole animal</tissue>
    </source>
</reference>
<proteinExistence type="predicted"/>
<accession>A0A9D4N1A3</accession>
<protein>
    <submittedName>
        <fullName evidence="2">Uncharacterized protein</fullName>
    </submittedName>
</protein>
<dbReference type="EMBL" id="JAIWYP010000001">
    <property type="protein sequence ID" value="KAH3884877.1"/>
    <property type="molecule type" value="Genomic_DNA"/>
</dbReference>
<evidence type="ECO:0000313" key="3">
    <source>
        <dbReference type="Proteomes" id="UP000828390"/>
    </source>
</evidence>
<evidence type="ECO:0000256" key="1">
    <source>
        <dbReference type="SAM" id="MobiDB-lite"/>
    </source>
</evidence>
<organism evidence="2 3">
    <name type="scientific">Dreissena polymorpha</name>
    <name type="common">Zebra mussel</name>
    <name type="synonym">Mytilus polymorpha</name>
    <dbReference type="NCBI Taxonomy" id="45954"/>
    <lineage>
        <taxon>Eukaryota</taxon>
        <taxon>Metazoa</taxon>
        <taxon>Spiralia</taxon>
        <taxon>Lophotrochozoa</taxon>
        <taxon>Mollusca</taxon>
        <taxon>Bivalvia</taxon>
        <taxon>Autobranchia</taxon>
        <taxon>Heteroconchia</taxon>
        <taxon>Euheterodonta</taxon>
        <taxon>Imparidentia</taxon>
        <taxon>Neoheterodontei</taxon>
        <taxon>Myida</taxon>
        <taxon>Dreissenoidea</taxon>
        <taxon>Dreissenidae</taxon>
        <taxon>Dreissena</taxon>
    </lineage>
</organism>
<name>A0A9D4N1A3_DREPO</name>
<dbReference type="Proteomes" id="UP000828390">
    <property type="component" value="Unassembled WGS sequence"/>
</dbReference>
<comment type="caution">
    <text evidence="2">The sequence shown here is derived from an EMBL/GenBank/DDBJ whole genome shotgun (WGS) entry which is preliminary data.</text>
</comment>
<feature type="compositionally biased region" description="Low complexity" evidence="1">
    <location>
        <begin position="10"/>
        <end position="28"/>
    </location>
</feature>
<dbReference type="AlphaFoldDB" id="A0A9D4N1A3"/>
<gene>
    <name evidence="2" type="ORF">DPMN_008863</name>
</gene>
<feature type="compositionally biased region" description="Polar residues" evidence="1">
    <location>
        <begin position="38"/>
        <end position="48"/>
    </location>
</feature>